<dbReference type="Pfam" id="PF07690">
    <property type="entry name" value="MFS_1"/>
    <property type="match status" value="1"/>
</dbReference>
<dbReference type="AlphaFoldDB" id="A0A516Q2D2"/>
<evidence type="ECO:0000313" key="8">
    <source>
        <dbReference type="Proteomes" id="UP000319263"/>
    </source>
</evidence>
<feature type="transmembrane region" description="Helical" evidence="5">
    <location>
        <begin position="173"/>
        <end position="195"/>
    </location>
</feature>
<dbReference type="GO" id="GO:0022857">
    <property type="term" value="F:transmembrane transporter activity"/>
    <property type="evidence" value="ECO:0007669"/>
    <property type="project" value="InterPro"/>
</dbReference>
<evidence type="ECO:0000256" key="3">
    <source>
        <dbReference type="ARBA" id="ARBA00022989"/>
    </source>
</evidence>
<accession>A0A516Q2D2</accession>
<feature type="transmembrane region" description="Helical" evidence="5">
    <location>
        <begin position="207"/>
        <end position="227"/>
    </location>
</feature>
<feature type="domain" description="Major facilitator superfamily (MFS) profile" evidence="6">
    <location>
        <begin position="22"/>
        <end position="500"/>
    </location>
</feature>
<feature type="transmembrane region" description="Helical" evidence="5">
    <location>
        <begin position="56"/>
        <end position="76"/>
    </location>
</feature>
<feature type="transmembrane region" description="Helical" evidence="5">
    <location>
        <begin position="340"/>
        <end position="359"/>
    </location>
</feature>
<evidence type="ECO:0000256" key="2">
    <source>
        <dbReference type="ARBA" id="ARBA00022692"/>
    </source>
</evidence>
<evidence type="ECO:0000256" key="5">
    <source>
        <dbReference type="SAM" id="Phobius"/>
    </source>
</evidence>
<protein>
    <submittedName>
        <fullName evidence="7">MFS transporter</fullName>
    </submittedName>
</protein>
<dbReference type="Gene3D" id="1.20.1250.20">
    <property type="entry name" value="MFS general substrate transporter like domains"/>
    <property type="match status" value="2"/>
</dbReference>
<feature type="transmembrane region" description="Helical" evidence="5">
    <location>
        <begin position="21"/>
        <end position="44"/>
    </location>
</feature>
<evidence type="ECO:0000256" key="1">
    <source>
        <dbReference type="ARBA" id="ARBA00004651"/>
    </source>
</evidence>
<keyword evidence="8" id="KW-1185">Reference proteome</keyword>
<evidence type="ECO:0000256" key="4">
    <source>
        <dbReference type="ARBA" id="ARBA00023136"/>
    </source>
</evidence>
<dbReference type="InterPro" id="IPR036259">
    <property type="entry name" value="MFS_trans_sf"/>
</dbReference>
<sequence length="518" mass="53036">MTVAPPRTPSPRTRSGPHLGLIMISLILALVPLQLDGLVAATAAPTIAGELGGFGQIAWIATTYLLTMAVGTITAGRIGDMFGRKTTLLTALLIFLAGSAAAGLAGSMAWLITARAIQGLGGGMVLTTLMAVIADVAPPDKRSRYQSVMGAVAPISMIIGPWIGGLVTEHLGWRWIFLLNLPLVTIAVIGVAILLKLPSRRTGGRVDIGGLTALSIASTAIVLAMTWGGHQYAWDSPQVIGAAVVGLLALLALLIIERRTAHPVMPPQLFGNRAVLVSMVIMFLSTGAIMMAAMNYLPIFLQLVQGQSASNSGLLLLPMLLSAIAVSMITGLFTTQPGRFRPALIIGTSVLAVACGLLATMDTGTSSWLTGAYMALVGVGLGMLFQTPLVLIQNASPAGEVGAATGSAMFLRTIGGSIGVGALGSLFTGTLAGHLTDHGAAAGRTDPAALTPAQVHGLPDQLQQLIAQATAAGTSAMFWAACAAAVVAVVAALLVPRLVGGHQQRADEKLIKVEADQG</sequence>
<dbReference type="PROSITE" id="PS50850">
    <property type="entry name" value="MFS"/>
    <property type="match status" value="1"/>
</dbReference>
<dbReference type="PRINTS" id="PR01036">
    <property type="entry name" value="TCRTETB"/>
</dbReference>
<comment type="subcellular location">
    <subcellularLocation>
        <location evidence="1">Cell membrane</location>
        <topology evidence="1">Multi-pass membrane protein</topology>
    </subcellularLocation>
</comment>
<dbReference type="Proteomes" id="UP000319263">
    <property type="component" value="Chromosome"/>
</dbReference>
<reference evidence="7 8" key="1">
    <citation type="submission" date="2019-07" db="EMBL/GenBank/DDBJ databases">
        <title>Microlunatus dokdonensis sp. nov. isolated from the rhizospheric soil of the wild plant Elymus tsukushiensis.</title>
        <authorList>
            <person name="Ghim S.-Y."/>
            <person name="Hwang Y.-J."/>
            <person name="Son J.-S."/>
            <person name="Shin J.-H."/>
        </authorList>
    </citation>
    <scope>NUCLEOTIDE SEQUENCE [LARGE SCALE GENOMIC DNA]</scope>
    <source>
        <strain evidence="7 8">KUDC0627</strain>
    </source>
</reference>
<evidence type="ECO:0000259" key="6">
    <source>
        <dbReference type="PROSITE" id="PS50850"/>
    </source>
</evidence>
<keyword evidence="4 5" id="KW-0472">Membrane</keyword>
<dbReference type="InterPro" id="IPR020846">
    <property type="entry name" value="MFS_dom"/>
</dbReference>
<feature type="transmembrane region" description="Helical" evidence="5">
    <location>
        <begin position="476"/>
        <end position="495"/>
    </location>
</feature>
<feature type="transmembrane region" description="Helical" evidence="5">
    <location>
        <begin position="276"/>
        <end position="301"/>
    </location>
</feature>
<evidence type="ECO:0000313" key="7">
    <source>
        <dbReference type="EMBL" id="QDP97542.1"/>
    </source>
</evidence>
<dbReference type="InterPro" id="IPR011701">
    <property type="entry name" value="MFS"/>
</dbReference>
<dbReference type="PANTHER" id="PTHR23501:SF197">
    <property type="entry name" value="COMD"/>
    <property type="match status" value="1"/>
</dbReference>
<dbReference type="EMBL" id="CP041692">
    <property type="protein sequence ID" value="QDP97542.1"/>
    <property type="molecule type" value="Genomic_DNA"/>
</dbReference>
<organism evidence="7 8">
    <name type="scientific">Microlunatus elymi</name>
    <dbReference type="NCBI Taxonomy" id="2596828"/>
    <lineage>
        <taxon>Bacteria</taxon>
        <taxon>Bacillati</taxon>
        <taxon>Actinomycetota</taxon>
        <taxon>Actinomycetes</taxon>
        <taxon>Propionibacteriales</taxon>
        <taxon>Propionibacteriaceae</taxon>
        <taxon>Microlunatus</taxon>
    </lineage>
</organism>
<feature type="transmembrane region" description="Helical" evidence="5">
    <location>
        <begin position="404"/>
        <end position="427"/>
    </location>
</feature>
<dbReference type="SUPFAM" id="SSF103473">
    <property type="entry name" value="MFS general substrate transporter"/>
    <property type="match status" value="1"/>
</dbReference>
<feature type="transmembrane region" description="Helical" evidence="5">
    <location>
        <begin position="88"/>
        <end position="110"/>
    </location>
</feature>
<name>A0A516Q2D2_9ACTN</name>
<feature type="transmembrane region" description="Helical" evidence="5">
    <location>
        <begin position="116"/>
        <end position="136"/>
    </location>
</feature>
<proteinExistence type="predicted"/>
<dbReference type="KEGG" id="mik:FOE78_17940"/>
<dbReference type="OrthoDB" id="7375466at2"/>
<feature type="transmembrane region" description="Helical" evidence="5">
    <location>
        <begin position="313"/>
        <end position="333"/>
    </location>
</feature>
<feature type="transmembrane region" description="Helical" evidence="5">
    <location>
        <begin position="239"/>
        <end position="256"/>
    </location>
</feature>
<feature type="transmembrane region" description="Helical" evidence="5">
    <location>
        <begin position="371"/>
        <end position="392"/>
    </location>
</feature>
<keyword evidence="3 5" id="KW-1133">Transmembrane helix</keyword>
<keyword evidence="2 5" id="KW-0812">Transmembrane</keyword>
<feature type="transmembrane region" description="Helical" evidence="5">
    <location>
        <begin position="148"/>
        <end position="167"/>
    </location>
</feature>
<dbReference type="GO" id="GO:0005886">
    <property type="term" value="C:plasma membrane"/>
    <property type="evidence" value="ECO:0007669"/>
    <property type="project" value="UniProtKB-SubCell"/>
</dbReference>
<gene>
    <name evidence="7" type="ORF">FOE78_17940</name>
</gene>
<dbReference type="PANTHER" id="PTHR23501">
    <property type="entry name" value="MAJOR FACILITATOR SUPERFAMILY"/>
    <property type="match status" value="1"/>
</dbReference>